<dbReference type="Gene3D" id="2.40.170.20">
    <property type="entry name" value="TonB-dependent receptor, beta-barrel domain"/>
    <property type="match status" value="1"/>
</dbReference>
<dbReference type="KEGG" id="pft:JBW_03394"/>
<proteinExistence type="inferred from homology"/>
<keyword evidence="4 10" id="KW-0812">Transmembrane</keyword>
<dbReference type="OrthoDB" id="337377at2"/>
<evidence type="ECO:0000259" key="14">
    <source>
        <dbReference type="Pfam" id="PF07715"/>
    </source>
</evidence>
<evidence type="ECO:0000256" key="11">
    <source>
        <dbReference type="RuleBase" id="RU003357"/>
    </source>
</evidence>
<keyword evidence="9 10" id="KW-0998">Cell outer membrane</keyword>
<comment type="similarity">
    <text evidence="10 11">Belongs to the TonB-dependent receptor family.</text>
</comment>
<evidence type="ECO:0000256" key="2">
    <source>
        <dbReference type="ARBA" id="ARBA00022448"/>
    </source>
</evidence>
<feature type="signal peptide" evidence="12">
    <location>
        <begin position="1"/>
        <end position="30"/>
    </location>
</feature>
<dbReference type="STRING" id="1192197.JBW_03394"/>
<organism evidence="15 16">
    <name type="scientific">Pelosinus fermentans JBW45</name>
    <dbReference type="NCBI Taxonomy" id="1192197"/>
    <lineage>
        <taxon>Bacteria</taxon>
        <taxon>Bacillati</taxon>
        <taxon>Bacillota</taxon>
        <taxon>Negativicutes</taxon>
        <taxon>Selenomonadales</taxon>
        <taxon>Sporomusaceae</taxon>
        <taxon>Pelosinus</taxon>
    </lineage>
</organism>
<reference evidence="15 16" key="1">
    <citation type="journal article" date="2015" name="Genome Announc.">
        <title>Complete Genome Sequence of Pelosinus fermentans JBW45, a Member of a Remarkably Competitive Group of Negativicutes in the Firmicutes Phylum.</title>
        <authorList>
            <person name="De Leon K.B."/>
            <person name="Utturkar S.M."/>
            <person name="Camilleri L.B."/>
            <person name="Elias D.A."/>
            <person name="Arkin A.P."/>
            <person name="Fields M.W."/>
            <person name="Brown S.D."/>
            <person name="Wall J.D."/>
        </authorList>
    </citation>
    <scope>NUCLEOTIDE SEQUENCE [LARGE SCALE GENOMIC DNA]</scope>
    <source>
        <strain evidence="15 16">JBW45</strain>
    </source>
</reference>
<evidence type="ECO:0000256" key="4">
    <source>
        <dbReference type="ARBA" id="ARBA00022692"/>
    </source>
</evidence>
<evidence type="ECO:0000256" key="9">
    <source>
        <dbReference type="ARBA" id="ARBA00023237"/>
    </source>
</evidence>
<dbReference type="AlphaFoldDB" id="I9NMC9"/>
<dbReference type="PROSITE" id="PS52016">
    <property type="entry name" value="TONB_DEPENDENT_REC_3"/>
    <property type="match status" value="1"/>
</dbReference>
<keyword evidence="3 10" id="KW-1134">Transmembrane beta strand</keyword>
<dbReference type="HOGENOM" id="CLU_008287_18_0_9"/>
<dbReference type="Pfam" id="PF07715">
    <property type="entry name" value="Plug"/>
    <property type="match status" value="1"/>
</dbReference>
<accession>I9NMC9</accession>
<dbReference type="PANTHER" id="PTHR30069:SF29">
    <property type="entry name" value="HEMOGLOBIN AND HEMOGLOBIN-HAPTOGLOBIN-BINDING PROTEIN 1-RELATED"/>
    <property type="match status" value="1"/>
</dbReference>
<evidence type="ECO:0000256" key="3">
    <source>
        <dbReference type="ARBA" id="ARBA00022452"/>
    </source>
</evidence>
<keyword evidence="5 12" id="KW-0732">Signal</keyword>
<name>I9NMC9_9FIRM</name>
<evidence type="ECO:0000256" key="8">
    <source>
        <dbReference type="ARBA" id="ARBA00023170"/>
    </source>
</evidence>
<dbReference type="GO" id="GO:0009279">
    <property type="term" value="C:cell outer membrane"/>
    <property type="evidence" value="ECO:0007669"/>
    <property type="project" value="UniProtKB-SubCell"/>
</dbReference>
<dbReference type="Gene3D" id="2.170.130.10">
    <property type="entry name" value="TonB-dependent receptor, plug domain"/>
    <property type="match status" value="1"/>
</dbReference>
<feature type="chain" id="PRO_5003722691" evidence="12">
    <location>
        <begin position="31"/>
        <end position="639"/>
    </location>
</feature>
<keyword evidence="6 11" id="KW-0798">TonB box</keyword>
<feature type="domain" description="TonB-dependent receptor plug" evidence="14">
    <location>
        <begin position="55"/>
        <end position="166"/>
    </location>
</feature>
<sequence>MDKQIGIKKAMIYACIVSGFISLPVSGAYANENEETESYSFDQLVVTANRVPTKLSEVAANVTVITKEQIEKGNYHNVGEVLQHIPGVQIGSNGTPGSISAAFINGSEQVVVMIDGRRMNLPNGIGGFGMATSNLTGLIGIENIERIEIVKGGRSALYGADAVGGVINIITKKGEKNQTTVKIAGGNWNGENYTLINEGKEGNLSWFFTADKRQMGDYSDGNNKSYRYTGIDQEAYTLRLDQKINKGNLSFTYENFDHQNEAKLINKYENTNQHNWDFTYTENLSTKTDYQIKFYQNANHRVGLGDNTWERYDHDVRTKGFNYQLNSKIDEQNMLTAGIDWRKDEIESSDYKSKDSTVKAIYLQDRWNITNKFSILPGLRYDNSDTYGNKTTPQLGANYKQSDRTTYYASWGKVFQTPRFDDLYWPSSVDPADSYYPGSPETHYDGNPALKPETGWSAEIGVNHKFDNTLEGNFSAFTRRLNDAIAWKNVSTNPAIEYWTPSNVDKQKADGFELQLTKQLTPKLKTSIGYNYLHVRNKTQYDSDFVRDKNIADETWNIGMSYSSKKINADIRGTAAMGRTNSEFIEKSYWLWDANLNYKLDKSNTAFLTVNNILDKYYDTAAGKPCGGRNYMIGLKTIF</sequence>
<keyword evidence="8 15" id="KW-0675">Receptor</keyword>
<comment type="subcellular location">
    <subcellularLocation>
        <location evidence="1 10">Cell outer membrane</location>
        <topology evidence="1 10">Multi-pass membrane protein</topology>
    </subcellularLocation>
</comment>
<dbReference type="GO" id="GO:0044718">
    <property type="term" value="P:siderophore transmembrane transport"/>
    <property type="evidence" value="ECO:0007669"/>
    <property type="project" value="TreeGrafter"/>
</dbReference>
<dbReference type="InterPro" id="IPR036942">
    <property type="entry name" value="Beta-barrel_TonB_sf"/>
</dbReference>
<reference evidence="16" key="2">
    <citation type="submission" date="2015-02" db="EMBL/GenBank/DDBJ databases">
        <title>Complete Genome Sequence of Pelosinus fermentans JBW45.</title>
        <authorList>
            <person name="De Leon K.B."/>
            <person name="Utturkar S.M."/>
            <person name="Camilleri L.B."/>
            <person name="Arkin A.P."/>
            <person name="Fields M.W."/>
            <person name="Brown S.D."/>
            <person name="Wall J.D."/>
        </authorList>
    </citation>
    <scope>NUCLEOTIDE SEQUENCE [LARGE SCALE GENOMIC DNA]</scope>
    <source>
        <strain evidence="16">JBW45</strain>
    </source>
</reference>
<keyword evidence="7 10" id="KW-0472">Membrane</keyword>
<protein>
    <submittedName>
        <fullName evidence="15">TonB-dependent receptor</fullName>
    </submittedName>
</protein>
<evidence type="ECO:0000256" key="10">
    <source>
        <dbReference type="PROSITE-ProRule" id="PRU01360"/>
    </source>
</evidence>
<evidence type="ECO:0000256" key="7">
    <source>
        <dbReference type="ARBA" id="ARBA00023136"/>
    </source>
</evidence>
<evidence type="ECO:0000256" key="6">
    <source>
        <dbReference type="ARBA" id="ARBA00023077"/>
    </source>
</evidence>
<dbReference type="Pfam" id="PF00593">
    <property type="entry name" value="TonB_dep_Rec_b-barrel"/>
    <property type="match status" value="1"/>
</dbReference>
<feature type="domain" description="TonB-dependent receptor-like beta-barrel" evidence="13">
    <location>
        <begin position="215"/>
        <end position="613"/>
    </location>
</feature>
<dbReference type="EMBL" id="CP010978">
    <property type="protein sequence ID" value="AJQ28735.1"/>
    <property type="molecule type" value="Genomic_DNA"/>
</dbReference>
<dbReference type="RefSeq" id="WP_007959897.1">
    <property type="nucleotide sequence ID" value="NZ_CP010978.1"/>
</dbReference>
<dbReference type="Proteomes" id="UP000005361">
    <property type="component" value="Chromosome"/>
</dbReference>
<dbReference type="InterPro" id="IPR037066">
    <property type="entry name" value="Plug_dom_sf"/>
</dbReference>
<evidence type="ECO:0000256" key="1">
    <source>
        <dbReference type="ARBA" id="ARBA00004571"/>
    </source>
</evidence>
<evidence type="ECO:0000313" key="15">
    <source>
        <dbReference type="EMBL" id="AJQ28735.1"/>
    </source>
</evidence>
<evidence type="ECO:0000259" key="13">
    <source>
        <dbReference type="Pfam" id="PF00593"/>
    </source>
</evidence>
<dbReference type="GO" id="GO:0015344">
    <property type="term" value="F:siderophore uptake transmembrane transporter activity"/>
    <property type="evidence" value="ECO:0007669"/>
    <property type="project" value="TreeGrafter"/>
</dbReference>
<keyword evidence="2 10" id="KW-0813">Transport</keyword>
<gene>
    <name evidence="15" type="ORF">JBW_03394</name>
</gene>
<dbReference type="CDD" id="cd01347">
    <property type="entry name" value="ligand_gated_channel"/>
    <property type="match status" value="1"/>
</dbReference>
<evidence type="ECO:0000256" key="12">
    <source>
        <dbReference type="SAM" id="SignalP"/>
    </source>
</evidence>
<dbReference type="InterPro" id="IPR000531">
    <property type="entry name" value="Beta-barrel_TonB"/>
</dbReference>
<evidence type="ECO:0000256" key="5">
    <source>
        <dbReference type="ARBA" id="ARBA00022729"/>
    </source>
</evidence>
<dbReference type="InterPro" id="IPR012910">
    <property type="entry name" value="Plug_dom"/>
</dbReference>
<dbReference type="InterPro" id="IPR039426">
    <property type="entry name" value="TonB-dep_rcpt-like"/>
</dbReference>
<evidence type="ECO:0000313" key="16">
    <source>
        <dbReference type="Proteomes" id="UP000005361"/>
    </source>
</evidence>
<dbReference type="PANTHER" id="PTHR30069">
    <property type="entry name" value="TONB-DEPENDENT OUTER MEMBRANE RECEPTOR"/>
    <property type="match status" value="1"/>
</dbReference>
<dbReference type="SUPFAM" id="SSF56935">
    <property type="entry name" value="Porins"/>
    <property type="match status" value="1"/>
</dbReference>